<evidence type="ECO:0000313" key="2">
    <source>
        <dbReference type="EMBL" id="KAK3055183.1"/>
    </source>
</evidence>
<gene>
    <name evidence="2" type="ORF">LTR09_003736</name>
</gene>
<name>A0AAJ0GD26_9PEZI</name>
<dbReference type="AlphaFoldDB" id="A0AAJ0GD26"/>
<proteinExistence type="predicted"/>
<comment type="caution">
    <text evidence="2">The sequence shown here is derived from an EMBL/GenBank/DDBJ whole genome shotgun (WGS) entry which is preliminary data.</text>
</comment>
<feature type="compositionally biased region" description="Low complexity" evidence="1">
    <location>
        <begin position="13"/>
        <end position="25"/>
    </location>
</feature>
<dbReference type="Proteomes" id="UP001271007">
    <property type="component" value="Unassembled WGS sequence"/>
</dbReference>
<feature type="region of interest" description="Disordered" evidence="1">
    <location>
        <begin position="1"/>
        <end position="30"/>
    </location>
</feature>
<dbReference type="EMBL" id="JAWDJX010000009">
    <property type="protein sequence ID" value="KAK3055183.1"/>
    <property type="molecule type" value="Genomic_DNA"/>
</dbReference>
<reference evidence="2" key="1">
    <citation type="submission" date="2023-04" db="EMBL/GenBank/DDBJ databases">
        <title>Black Yeasts Isolated from many extreme environments.</title>
        <authorList>
            <person name="Coleine C."/>
            <person name="Stajich J.E."/>
            <person name="Selbmann L."/>
        </authorList>
    </citation>
    <scope>NUCLEOTIDE SEQUENCE</scope>
    <source>
        <strain evidence="2">CCFEE 5312</strain>
    </source>
</reference>
<keyword evidence="3" id="KW-1185">Reference proteome</keyword>
<sequence>MAAQEMAQKLEASLSGSLSGSSTLSKTNEKLVVSRKMVKTDYNQQLSISFKRTVRVADNGPKNELPPDLGSFPIYRTKDFETQLPEHMAGKEGYFIPMYPEA</sequence>
<protein>
    <submittedName>
        <fullName evidence="2">Uncharacterized protein</fullName>
    </submittedName>
</protein>
<accession>A0AAJ0GD26</accession>
<evidence type="ECO:0000313" key="3">
    <source>
        <dbReference type="Proteomes" id="UP001271007"/>
    </source>
</evidence>
<evidence type="ECO:0000256" key="1">
    <source>
        <dbReference type="SAM" id="MobiDB-lite"/>
    </source>
</evidence>
<organism evidence="2 3">
    <name type="scientific">Extremus antarcticus</name>
    <dbReference type="NCBI Taxonomy" id="702011"/>
    <lineage>
        <taxon>Eukaryota</taxon>
        <taxon>Fungi</taxon>
        <taxon>Dikarya</taxon>
        <taxon>Ascomycota</taxon>
        <taxon>Pezizomycotina</taxon>
        <taxon>Dothideomycetes</taxon>
        <taxon>Dothideomycetidae</taxon>
        <taxon>Mycosphaerellales</taxon>
        <taxon>Extremaceae</taxon>
        <taxon>Extremus</taxon>
    </lineage>
</organism>